<evidence type="ECO:0000256" key="1">
    <source>
        <dbReference type="SAM" id="MobiDB-lite"/>
    </source>
</evidence>
<sequence length="226" mass="24949">MTPQIQYTVQYSARLCTGGSEGGLRHSEPPFFLRSSAALAACPAIASHSGSREAANQRLLSLFCVPQPGESDTEEERFGLSTNYAVFFRLRDEEKSRAVELLTCGLQRTLGQGRHLFQDNRKRMCRAGTRSSRGGNQACSPLDRHPNNDMRPADVGSFDFGFGKPITYRHLFGGFSTAGAVVMYAPVRSADPDEGCVFTVTMEKELVGKMRAMPEFSNIFEYRGVD</sequence>
<gene>
    <name evidence="2" type="ORF">OOU_Y34scaffold00570g2</name>
</gene>
<proteinExistence type="predicted"/>
<feature type="region of interest" description="Disordered" evidence="1">
    <location>
        <begin position="127"/>
        <end position="150"/>
    </location>
</feature>
<reference evidence="2" key="1">
    <citation type="journal article" date="2012" name="PLoS Genet.">
        <title>Comparative analysis of the genomes of two field isolates of the rice blast fungus Magnaporthe oryzae.</title>
        <authorList>
            <person name="Xue M."/>
            <person name="Yang J."/>
            <person name="Li Z."/>
            <person name="Hu S."/>
            <person name="Yao N."/>
            <person name="Dean R.A."/>
            <person name="Zhao W."/>
            <person name="Shen M."/>
            <person name="Zhang H."/>
            <person name="Li C."/>
            <person name="Liu L."/>
            <person name="Cao L."/>
            <person name="Xu X."/>
            <person name="Xing Y."/>
            <person name="Hsiang T."/>
            <person name="Zhang Z."/>
            <person name="Xu J.R."/>
            <person name="Peng Y.L."/>
        </authorList>
    </citation>
    <scope>NUCLEOTIDE SEQUENCE</scope>
    <source>
        <strain evidence="2">Y34</strain>
    </source>
</reference>
<protein>
    <submittedName>
        <fullName evidence="2">Uncharacterized protein</fullName>
    </submittedName>
</protein>
<feature type="compositionally biased region" description="Polar residues" evidence="1">
    <location>
        <begin position="129"/>
        <end position="139"/>
    </location>
</feature>
<organism evidence="2">
    <name type="scientific">Pyricularia oryzae (strain Y34)</name>
    <name type="common">Rice blast fungus</name>
    <name type="synonym">Magnaporthe oryzae</name>
    <dbReference type="NCBI Taxonomy" id="1143189"/>
    <lineage>
        <taxon>Eukaryota</taxon>
        <taxon>Fungi</taxon>
        <taxon>Dikarya</taxon>
        <taxon>Ascomycota</taxon>
        <taxon>Pezizomycotina</taxon>
        <taxon>Sordariomycetes</taxon>
        <taxon>Sordariomycetidae</taxon>
        <taxon>Magnaporthales</taxon>
        <taxon>Pyriculariaceae</taxon>
        <taxon>Pyricularia</taxon>
    </lineage>
</organism>
<accession>A0AA97NWU8</accession>
<dbReference type="EMBL" id="JH793120">
    <property type="protein sequence ID" value="ELQ37843.1"/>
    <property type="molecule type" value="Genomic_DNA"/>
</dbReference>
<dbReference type="Proteomes" id="UP000011086">
    <property type="component" value="Unassembled WGS sequence"/>
</dbReference>
<name>A0AA97NWU8_PYRO3</name>
<evidence type="ECO:0000313" key="2">
    <source>
        <dbReference type="EMBL" id="ELQ37843.1"/>
    </source>
</evidence>
<dbReference type="AlphaFoldDB" id="A0AA97NWU8"/>